<comment type="caution">
    <text evidence="2">The sequence shown here is derived from an EMBL/GenBank/DDBJ whole genome shotgun (WGS) entry which is preliminary data.</text>
</comment>
<reference evidence="2 3" key="1">
    <citation type="submission" date="2022-09" db="EMBL/GenBank/DDBJ databases">
        <authorList>
            <person name="Palmer J.M."/>
        </authorList>
    </citation>
    <scope>NUCLEOTIDE SEQUENCE [LARGE SCALE GENOMIC DNA]</scope>
    <source>
        <strain evidence="2 3">DSM 7382</strain>
    </source>
</reference>
<dbReference type="Proteomes" id="UP001385951">
    <property type="component" value="Unassembled WGS sequence"/>
</dbReference>
<dbReference type="EMBL" id="JASBNA010000003">
    <property type="protein sequence ID" value="KAK7693243.1"/>
    <property type="molecule type" value="Genomic_DNA"/>
</dbReference>
<evidence type="ECO:0000313" key="2">
    <source>
        <dbReference type="EMBL" id="KAK7693243.1"/>
    </source>
</evidence>
<protein>
    <submittedName>
        <fullName evidence="2">Uncharacterized protein</fullName>
    </submittedName>
</protein>
<evidence type="ECO:0000256" key="1">
    <source>
        <dbReference type="SAM" id="MobiDB-lite"/>
    </source>
</evidence>
<organism evidence="2 3">
    <name type="scientific">Cerrena zonata</name>
    <dbReference type="NCBI Taxonomy" id="2478898"/>
    <lineage>
        <taxon>Eukaryota</taxon>
        <taxon>Fungi</taxon>
        <taxon>Dikarya</taxon>
        <taxon>Basidiomycota</taxon>
        <taxon>Agaricomycotina</taxon>
        <taxon>Agaricomycetes</taxon>
        <taxon>Polyporales</taxon>
        <taxon>Cerrenaceae</taxon>
        <taxon>Cerrena</taxon>
    </lineage>
</organism>
<evidence type="ECO:0000313" key="3">
    <source>
        <dbReference type="Proteomes" id="UP001385951"/>
    </source>
</evidence>
<feature type="compositionally biased region" description="Acidic residues" evidence="1">
    <location>
        <begin position="36"/>
        <end position="47"/>
    </location>
</feature>
<feature type="region of interest" description="Disordered" evidence="1">
    <location>
        <begin position="16"/>
        <end position="54"/>
    </location>
</feature>
<keyword evidence="3" id="KW-1185">Reference proteome</keyword>
<sequence length="54" mass="6364">MITKFRERWEKLKESAKRKKQARAAAETTSVMNDRIDEDPEAEEQAERDDLLAQ</sequence>
<name>A0AAW0GSR0_9APHY</name>
<dbReference type="AlphaFoldDB" id="A0AAW0GSR0"/>
<accession>A0AAW0GSR0</accession>
<gene>
    <name evidence="2" type="ORF">QCA50_002809</name>
</gene>
<proteinExistence type="predicted"/>